<protein>
    <recommendedName>
        <fullName evidence="5">Cytochrome c domain-containing protein</fullName>
    </recommendedName>
</protein>
<dbReference type="InterPro" id="IPR008977">
    <property type="entry name" value="PHM/PNGase_F_dom_sf"/>
</dbReference>
<dbReference type="Gene3D" id="2.60.120.230">
    <property type="match status" value="1"/>
</dbReference>
<keyword evidence="2" id="KW-0479">Metal-binding</keyword>
<keyword evidence="4" id="KW-1015">Disulfide bond</keyword>
<dbReference type="SUPFAM" id="SSF49742">
    <property type="entry name" value="PHM/PNGase F"/>
    <property type="match status" value="2"/>
</dbReference>
<dbReference type="AlphaFoldDB" id="A0A381QF01"/>
<evidence type="ECO:0000256" key="3">
    <source>
        <dbReference type="ARBA" id="ARBA00023004"/>
    </source>
</evidence>
<evidence type="ECO:0000256" key="1">
    <source>
        <dbReference type="ARBA" id="ARBA00022617"/>
    </source>
</evidence>
<evidence type="ECO:0000259" key="5">
    <source>
        <dbReference type="PROSITE" id="PS51007"/>
    </source>
</evidence>
<reference evidence="6" key="1">
    <citation type="submission" date="2018-05" db="EMBL/GenBank/DDBJ databases">
        <authorList>
            <person name="Lanie J.A."/>
            <person name="Ng W.-L."/>
            <person name="Kazmierczak K.M."/>
            <person name="Andrzejewski T.M."/>
            <person name="Davidsen T.M."/>
            <person name="Wayne K.J."/>
            <person name="Tettelin H."/>
            <person name="Glass J.I."/>
            <person name="Rusch D."/>
            <person name="Podicherti R."/>
            <person name="Tsui H.-C.T."/>
            <person name="Winkler M.E."/>
        </authorList>
    </citation>
    <scope>NUCLEOTIDE SEQUENCE</scope>
</reference>
<organism evidence="6">
    <name type="scientific">marine metagenome</name>
    <dbReference type="NCBI Taxonomy" id="408172"/>
    <lineage>
        <taxon>unclassified sequences</taxon>
        <taxon>metagenomes</taxon>
        <taxon>ecological metagenomes</taxon>
    </lineage>
</organism>
<evidence type="ECO:0000256" key="4">
    <source>
        <dbReference type="ARBA" id="ARBA00023157"/>
    </source>
</evidence>
<proteinExistence type="predicted"/>
<sequence>MRGVTWANSLALLAASVAVLVAPPVAASAAPQELTFARDVAPILYENCVECHRPGSFAPMSLLTYENARLYAPLMKAKVQTRQMPPWHVDRTVGIQDYANDASLTDEEIATIVGWVDGGAIKGNDADMPSLPDLPKGGAWQLEEQLGRAPDMIVRSAAYDVIANGQDQWWGPTMAVEGLDEARWIQSYEFKPAYPMGLKVVHHGHAYLRVGNQNLQIAHYGVGKRYESFPEGVGMLIPPGEAEVTWNLHYFPVGERVESDVVEVGLWFYPEGEEPEIRTRGEVLMRVDYMNGMPRGGDILIPPYGKQVLQGVHVLRRPTLISSFRPHMHMRGKEMSMEAIYPDGRREMLGKVSDYRHIWQLSYQFTEGAQPLLPAGTTLLFTSVFDNSAENPLNPDPTQWVVFGRRGVDEMSHMWVGITDLEQEEYERRVAERQQREQQIAARDGGG</sequence>
<dbReference type="EMBL" id="UINC01001298">
    <property type="protein sequence ID" value="SUZ76969.1"/>
    <property type="molecule type" value="Genomic_DNA"/>
</dbReference>
<dbReference type="GO" id="GO:0016715">
    <property type="term" value="F:oxidoreductase activity, acting on paired donors, with incorporation or reduction of molecular oxygen, reduced ascorbate as one donor, and incorporation of one atom of oxygen"/>
    <property type="evidence" value="ECO:0007669"/>
    <property type="project" value="InterPro"/>
</dbReference>
<dbReference type="InterPro" id="IPR009056">
    <property type="entry name" value="Cyt_c-like_dom"/>
</dbReference>
<dbReference type="GO" id="GO:0020037">
    <property type="term" value="F:heme binding"/>
    <property type="evidence" value="ECO:0007669"/>
    <property type="project" value="InterPro"/>
</dbReference>
<dbReference type="GO" id="GO:0046872">
    <property type="term" value="F:metal ion binding"/>
    <property type="evidence" value="ECO:0007669"/>
    <property type="project" value="UniProtKB-KW"/>
</dbReference>
<dbReference type="InterPro" id="IPR014784">
    <property type="entry name" value="Cu2_ascorb_mOase-like_C"/>
</dbReference>
<name>A0A381QF01_9ZZZZ</name>
<accession>A0A381QF01</accession>
<evidence type="ECO:0000256" key="2">
    <source>
        <dbReference type="ARBA" id="ARBA00022723"/>
    </source>
</evidence>
<dbReference type="SUPFAM" id="SSF46626">
    <property type="entry name" value="Cytochrome c"/>
    <property type="match status" value="1"/>
</dbReference>
<keyword evidence="3" id="KW-0408">Iron</keyword>
<feature type="domain" description="Cytochrome c" evidence="5">
    <location>
        <begin position="27"/>
        <end position="120"/>
    </location>
</feature>
<gene>
    <name evidence="6" type="ORF">METZ01_LOCUS29823</name>
</gene>
<dbReference type="InterPro" id="IPR036909">
    <property type="entry name" value="Cyt_c-like_dom_sf"/>
</dbReference>
<evidence type="ECO:0000313" key="6">
    <source>
        <dbReference type="EMBL" id="SUZ76969.1"/>
    </source>
</evidence>
<keyword evidence="1" id="KW-0349">Heme</keyword>
<dbReference type="GO" id="GO:0009055">
    <property type="term" value="F:electron transfer activity"/>
    <property type="evidence" value="ECO:0007669"/>
    <property type="project" value="InterPro"/>
</dbReference>
<dbReference type="PROSITE" id="PS51007">
    <property type="entry name" value="CYTC"/>
    <property type="match status" value="1"/>
</dbReference>